<evidence type="ECO:0000313" key="3">
    <source>
        <dbReference type="Proteomes" id="UP001165079"/>
    </source>
</evidence>
<organism evidence="2 3">
    <name type="scientific">Actinorhabdospora filicis</name>
    <dbReference type="NCBI Taxonomy" id="1785913"/>
    <lineage>
        <taxon>Bacteria</taxon>
        <taxon>Bacillati</taxon>
        <taxon>Actinomycetota</taxon>
        <taxon>Actinomycetes</taxon>
        <taxon>Micromonosporales</taxon>
        <taxon>Micromonosporaceae</taxon>
        <taxon>Actinorhabdospora</taxon>
    </lineage>
</organism>
<keyword evidence="1" id="KW-0732">Signal</keyword>
<dbReference type="Gene3D" id="2.40.10.10">
    <property type="entry name" value="Trypsin-like serine proteases"/>
    <property type="match status" value="2"/>
</dbReference>
<protein>
    <submittedName>
        <fullName evidence="2">Protease</fullName>
    </submittedName>
</protein>
<gene>
    <name evidence="2" type="ORF">Afil01_50370</name>
</gene>
<keyword evidence="2" id="KW-0378">Hydrolase</keyword>
<feature type="chain" id="PRO_5040807048" evidence="1">
    <location>
        <begin position="25"/>
        <end position="414"/>
    </location>
</feature>
<dbReference type="CDD" id="cd21112">
    <property type="entry name" value="alphaLP-like"/>
    <property type="match status" value="1"/>
</dbReference>
<name>A0A9W6SNP6_9ACTN</name>
<dbReference type="InterPro" id="IPR043504">
    <property type="entry name" value="Peptidase_S1_PA_chymotrypsin"/>
</dbReference>
<dbReference type="InterPro" id="IPR035070">
    <property type="entry name" value="Streptogrisin_prodomain"/>
</dbReference>
<accession>A0A9W6SNP6</accession>
<comment type="caution">
    <text evidence="2">The sequence shown here is derived from an EMBL/GenBank/DDBJ whole genome shotgun (WGS) entry which is preliminary data.</text>
</comment>
<feature type="signal peptide" evidence="1">
    <location>
        <begin position="1"/>
        <end position="24"/>
    </location>
</feature>
<evidence type="ECO:0000256" key="1">
    <source>
        <dbReference type="SAM" id="SignalP"/>
    </source>
</evidence>
<dbReference type="EMBL" id="BSTX01000003">
    <property type="protein sequence ID" value="GLZ80230.1"/>
    <property type="molecule type" value="Genomic_DNA"/>
</dbReference>
<dbReference type="Proteomes" id="UP001165079">
    <property type="component" value="Unassembled WGS sequence"/>
</dbReference>
<dbReference type="RefSeq" id="WP_285665354.1">
    <property type="nucleotide sequence ID" value="NZ_BSTX01000003.1"/>
</dbReference>
<dbReference type="InterPro" id="IPR009003">
    <property type="entry name" value="Peptidase_S1_PA"/>
</dbReference>
<dbReference type="Gene3D" id="3.30.300.50">
    <property type="match status" value="1"/>
</dbReference>
<dbReference type="GO" id="GO:0008233">
    <property type="term" value="F:peptidase activity"/>
    <property type="evidence" value="ECO:0007669"/>
    <property type="project" value="UniProtKB-KW"/>
</dbReference>
<keyword evidence="2" id="KW-0645">Protease</keyword>
<keyword evidence="3" id="KW-1185">Reference proteome</keyword>
<evidence type="ECO:0000313" key="2">
    <source>
        <dbReference type="EMBL" id="GLZ80230.1"/>
    </source>
</evidence>
<sequence>MSRTMVSLLTAVSAVIAVMIPAHAAAHDPPPAGGEALAYAREVGIPPAEAARRLDRQALAPGFASAAENYLGTAFGGVWIDRESVLNVGVAGSMTAARTEAVGTAARAAGLDGGYRPVRVGYAMADLNRANALLADRLGPANEGASTSLTAGLRTDINAVELQLPAGATLTAAQDALISDAVKALGGLLVVGEYTGRAEARACVYPYCDPPLRGGIRIANSGAGCTGSFIARSKDDALLYQFTAGHCAVGNTDDWSTRFPDQSEHVIGPIHNSRFASNGDMAIMRVLNVTGWAPRGWLKVTDGPDTFADDTYNLSSDSTSVIGMRICTAGAFYGRGDCGTVTHLGVTASYNGRTVTNLGRGTFCGTGGDSGAPMYASHVAYGLQVAGYSECDSLYQGIAAAESAMNVNVLHALA</sequence>
<proteinExistence type="predicted"/>
<dbReference type="SUPFAM" id="SSF50494">
    <property type="entry name" value="Trypsin-like serine proteases"/>
    <property type="match status" value="1"/>
</dbReference>
<dbReference type="AlphaFoldDB" id="A0A9W6SNP6"/>
<dbReference type="GO" id="GO:0006508">
    <property type="term" value="P:proteolysis"/>
    <property type="evidence" value="ECO:0007669"/>
    <property type="project" value="UniProtKB-KW"/>
</dbReference>
<reference evidence="2" key="1">
    <citation type="submission" date="2023-03" db="EMBL/GenBank/DDBJ databases">
        <title>Actinorhabdospora filicis NBRC 111898.</title>
        <authorList>
            <person name="Ichikawa N."/>
            <person name="Sato H."/>
            <person name="Tonouchi N."/>
        </authorList>
    </citation>
    <scope>NUCLEOTIDE SEQUENCE</scope>
    <source>
        <strain evidence="2">NBRC 111898</strain>
    </source>
</reference>